<evidence type="ECO:0000313" key="1">
    <source>
        <dbReference type="EMBL" id="KIO72836.1"/>
    </source>
</evidence>
<dbReference type="AlphaFoldDB" id="A0ABD4A720"/>
<organism evidence="1 2">
    <name type="scientific">Caldibacillus thermoamylovorans</name>
    <dbReference type="NCBI Taxonomy" id="35841"/>
    <lineage>
        <taxon>Bacteria</taxon>
        <taxon>Bacillati</taxon>
        <taxon>Bacillota</taxon>
        <taxon>Bacilli</taxon>
        <taxon>Bacillales</taxon>
        <taxon>Bacillaceae</taxon>
        <taxon>Caldibacillus</taxon>
    </lineage>
</organism>
<name>A0ABD4A720_9BACI</name>
<proteinExistence type="predicted"/>
<gene>
    <name evidence="1" type="ORF">B4167_2612</name>
</gene>
<dbReference type="EMBL" id="JXLU01000080">
    <property type="protein sequence ID" value="KIO72836.1"/>
    <property type="molecule type" value="Genomic_DNA"/>
</dbReference>
<sequence>MILRLTTSQDRLCKITNRVPQAYYVQKFLLSIGKNTNN</sequence>
<protein>
    <submittedName>
        <fullName evidence="1">Uncharacterized protein</fullName>
    </submittedName>
</protein>
<dbReference type="Proteomes" id="UP000032076">
    <property type="component" value="Unassembled WGS sequence"/>
</dbReference>
<comment type="caution">
    <text evidence="1">The sequence shown here is derived from an EMBL/GenBank/DDBJ whole genome shotgun (WGS) entry which is preliminary data.</text>
</comment>
<evidence type="ECO:0000313" key="2">
    <source>
        <dbReference type="Proteomes" id="UP000032076"/>
    </source>
</evidence>
<reference evidence="1 2" key="1">
    <citation type="submission" date="2015-01" db="EMBL/GenBank/DDBJ databases">
        <title>Draft Genome Sequences of Four Bacillus thermoamylovorans Strains, Isolated From Food Products.</title>
        <authorList>
            <person name="Krawcyk A.O."/>
            <person name="Berendsen E.M."/>
            <person name="Eijlander R.T."/>
            <person name="de Jong A."/>
            <person name="Wells-Bennik M."/>
            <person name="Kuipers O.P."/>
        </authorList>
    </citation>
    <scope>NUCLEOTIDE SEQUENCE [LARGE SCALE GENOMIC DNA]</scope>
    <source>
        <strain evidence="1 2">B4167</strain>
    </source>
</reference>
<accession>A0ABD4A720</accession>